<evidence type="ECO:0000313" key="1">
    <source>
        <dbReference type="Proteomes" id="UP000790787"/>
    </source>
</evidence>
<name>A0AC58U2E0_TOBAC</name>
<protein>
    <submittedName>
        <fullName evidence="2">Uncharacterized protein LOC142178221</fullName>
    </submittedName>
</protein>
<proteinExistence type="predicted"/>
<keyword evidence="1" id="KW-1185">Reference proteome</keyword>
<gene>
    <name evidence="2" type="primary">LOC142178221</name>
</gene>
<dbReference type="RefSeq" id="XP_075103647.1">
    <property type="nucleotide sequence ID" value="XM_075247546.1"/>
</dbReference>
<evidence type="ECO:0000313" key="2">
    <source>
        <dbReference type="RefSeq" id="XP_075103647.1"/>
    </source>
</evidence>
<reference evidence="1" key="1">
    <citation type="journal article" date="2014" name="Nat. Commun.">
        <title>The tobacco genome sequence and its comparison with those of tomato and potato.</title>
        <authorList>
            <person name="Sierro N."/>
            <person name="Battey J.N."/>
            <person name="Ouadi S."/>
            <person name="Bakaher N."/>
            <person name="Bovet L."/>
            <person name="Willig A."/>
            <person name="Goepfert S."/>
            <person name="Peitsch M.C."/>
            <person name="Ivanov N.V."/>
        </authorList>
    </citation>
    <scope>NUCLEOTIDE SEQUENCE [LARGE SCALE GENOMIC DNA]</scope>
</reference>
<accession>A0AC58U2E0</accession>
<organism evidence="1 2">
    <name type="scientific">Nicotiana tabacum</name>
    <name type="common">Common tobacco</name>
    <dbReference type="NCBI Taxonomy" id="4097"/>
    <lineage>
        <taxon>Eukaryota</taxon>
        <taxon>Viridiplantae</taxon>
        <taxon>Streptophyta</taxon>
        <taxon>Embryophyta</taxon>
        <taxon>Tracheophyta</taxon>
        <taxon>Spermatophyta</taxon>
        <taxon>Magnoliopsida</taxon>
        <taxon>eudicotyledons</taxon>
        <taxon>Gunneridae</taxon>
        <taxon>Pentapetalae</taxon>
        <taxon>asterids</taxon>
        <taxon>lamiids</taxon>
        <taxon>Solanales</taxon>
        <taxon>Solanaceae</taxon>
        <taxon>Nicotianoideae</taxon>
        <taxon>Nicotianeae</taxon>
        <taxon>Nicotiana</taxon>
    </lineage>
</organism>
<reference evidence="2" key="2">
    <citation type="submission" date="2025-08" db="UniProtKB">
        <authorList>
            <consortium name="RefSeq"/>
        </authorList>
    </citation>
    <scope>IDENTIFICATION</scope>
    <source>
        <tissue evidence="2">Leaf</tissue>
    </source>
</reference>
<dbReference type="Proteomes" id="UP000790787">
    <property type="component" value="Chromosome 24"/>
</dbReference>
<sequence length="194" mass="21907">MVERLKPQLAITPVSWDKPTDEVFKLNVDGCFKRNPGSAGCGGILRDHLGQLIIAFSSYLGVTTNNYAEAQAIKTGLIWCIDHGFNTLEIESDSLILIKMIKNDICASWEIKDFIDDIHSMLAHGSFQFNHILREGNIPADLLANLAEHDKINAFFNDIISLPRKIIAILENDTRIRPNFRIRVRKNTFIFDPG</sequence>